<organism evidence="14 15">
    <name type="scientific">Curvibacter microcysteis</name>
    <dbReference type="NCBI Taxonomy" id="3026419"/>
    <lineage>
        <taxon>Bacteria</taxon>
        <taxon>Pseudomonadati</taxon>
        <taxon>Pseudomonadota</taxon>
        <taxon>Betaproteobacteria</taxon>
        <taxon>Burkholderiales</taxon>
        <taxon>Comamonadaceae</taxon>
        <taxon>Curvibacter</taxon>
    </lineage>
</organism>
<dbReference type="PROSITE" id="PS50109">
    <property type="entry name" value="HIS_KIN"/>
    <property type="match status" value="1"/>
</dbReference>
<dbReference type="InterPro" id="IPR050980">
    <property type="entry name" value="2C_sensor_his_kinase"/>
</dbReference>
<proteinExistence type="predicted"/>
<dbReference type="PRINTS" id="PR00344">
    <property type="entry name" value="BCTRLSENSOR"/>
</dbReference>
<comment type="subcellular location">
    <subcellularLocation>
        <location evidence="2">Cell membrane</location>
        <topology evidence="2">Multi-pass membrane protein</topology>
    </subcellularLocation>
</comment>
<evidence type="ECO:0000256" key="6">
    <source>
        <dbReference type="ARBA" id="ARBA00022679"/>
    </source>
</evidence>
<dbReference type="SMART" id="SM00304">
    <property type="entry name" value="HAMP"/>
    <property type="match status" value="1"/>
</dbReference>
<dbReference type="InterPro" id="IPR036890">
    <property type="entry name" value="HATPase_C_sf"/>
</dbReference>
<dbReference type="EMBL" id="JAQSIO010000002">
    <property type="protein sequence ID" value="MDD0814075.1"/>
    <property type="molecule type" value="Genomic_DNA"/>
</dbReference>
<dbReference type="Pfam" id="PF00512">
    <property type="entry name" value="HisKA"/>
    <property type="match status" value="1"/>
</dbReference>
<keyword evidence="7" id="KW-0547">Nucleotide-binding</keyword>
<feature type="region of interest" description="Disordered" evidence="10">
    <location>
        <begin position="123"/>
        <end position="144"/>
    </location>
</feature>
<dbReference type="CDD" id="cd06225">
    <property type="entry name" value="HAMP"/>
    <property type="match status" value="1"/>
</dbReference>
<comment type="caution">
    <text evidence="14">The sequence shown here is derived from an EMBL/GenBank/DDBJ whole genome shotgun (WGS) entry which is preliminary data.</text>
</comment>
<keyword evidence="8" id="KW-0418">Kinase</keyword>
<comment type="catalytic activity">
    <reaction evidence="1">
        <text>ATP + protein L-histidine = ADP + protein N-phospho-L-histidine.</text>
        <dbReference type="EC" id="2.7.13.3"/>
    </reaction>
</comment>
<evidence type="ECO:0000259" key="13">
    <source>
        <dbReference type="PROSITE" id="PS50885"/>
    </source>
</evidence>
<sequence>MLDTAPANTRWRRARQALRRSLRLRLVLLFVLLALALSTAFMGGMQRALSVGWRDAARPLVIDYVDRLVADLGSPPSAERAQALVDRLPIAISIRGPQVNWQSDPPPREAPWRQRRAWGLDRDRDHGHDEANDSDNNTPLLQRDTTDGHHIELGLNLVRAQHHPRRIGWFTLAVLLLLTAGAYLYLRRLLRPLDDIRAGAQRFGGGDFAQPIPVRRQDELGTLAADVNTMARALHQMLEAKRALLLAISHELRSPLTRARLHTELLPDSPEAQPLRQALLRDLGVMRDLITDLLESERLGSGHSALHLEPTDLAALVREVVAEEAGGLADVDGGAPPAALNANPASAGSARPAPCSPVSLDLAEHAPRLMLDRSRMRLLLRNLLSNAQRHSAQEQVQGAPAPVVRLAADAQGGWTLSVRDFGPGVPEDVLPRLAQEPFYRPDAARGRDTGGVGLGLYLCRLVAQAHGARWEVRNAGPGLELRVGLTA</sequence>
<evidence type="ECO:0000256" key="7">
    <source>
        <dbReference type="ARBA" id="ARBA00022741"/>
    </source>
</evidence>
<evidence type="ECO:0000256" key="2">
    <source>
        <dbReference type="ARBA" id="ARBA00004651"/>
    </source>
</evidence>
<dbReference type="Proteomes" id="UP001528672">
    <property type="component" value="Unassembled WGS sequence"/>
</dbReference>
<dbReference type="InterPro" id="IPR003594">
    <property type="entry name" value="HATPase_dom"/>
</dbReference>
<dbReference type="PANTHER" id="PTHR44936:SF10">
    <property type="entry name" value="SENSOR PROTEIN RSTB"/>
    <property type="match status" value="1"/>
</dbReference>
<evidence type="ECO:0000259" key="12">
    <source>
        <dbReference type="PROSITE" id="PS50109"/>
    </source>
</evidence>
<evidence type="ECO:0000256" key="11">
    <source>
        <dbReference type="SAM" id="Phobius"/>
    </source>
</evidence>
<evidence type="ECO:0000256" key="5">
    <source>
        <dbReference type="ARBA" id="ARBA00022553"/>
    </source>
</evidence>
<protein>
    <recommendedName>
        <fullName evidence="3">histidine kinase</fullName>
        <ecNumber evidence="3">2.7.13.3</ecNumber>
    </recommendedName>
</protein>
<name>A0ABT5MCG9_9BURK</name>
<evidence type="ECO:0000256" key="9">
    <source>
        <dbReference type="ARBA" id="ARBA00022840"/>
    </source>
</evidence>
<keyword evidence="11" id="KW-0812">Transmembrane</keyword>
<keyword evidence="11" id="KW-1133">Transmembrane helix</keyword>
<dbReference type="InterPro" id="IPR005467">
    <property type="entry name" value="His_kinase_dom"/>
</dbReference>
<feature type="transmembrane region" description="Helical" evidence="11">
    <location>
        <begin position="167"/>
        <end position="186"/>
    </location>
</feature>
<feature type="domain" description="Histidine kinase" evidence="12">
    <location>
        <begin position="247"/>
        <end position="487"/>
    </location>
</feature>
<dbReference type="SUPFAM" id="SSF158472">
    <property type="entry name" value="HAMP domain-like"/>
    <property type="match status" value="1"/>
</dbReference>
<keyword evidence="5" id="KW-0597">Phosphoprotein</keyword>
<evidence type="ECO:0000313" key="14">
    <source>
        <dbReference type="EMBL" id="MDD0814075.1"/>
    </source>
</evidence>
<evidence type="ECO:0000256" key="8">
    <source>
        <dbReference type="ARBA" id="ARBA00022777"/>
    </source>
</evidence>
<dbReference type="InterPro" id="IPR004358">
    <property type="entry name" value="Sig_transdc_His_kin-like_C"/>
</dbReference>
<dbReference type="InterPro" id="IPR003660">
    <property type="entry name" value="HAMP_dom"/>
</dbReference>
<feature type="domain" description="HAMP" evidence="13">
    <location>
        <begin position="187"/>
        <end position="239"/>
    </location>
</feature>
<dbReference type="PANTHER" id="PTHR44936">
    <property type="entry name" value="SENSOR PROTEIN CREC"/>
    <property type="match status" value="1"/>
</dbReference>
<dbReference type="SMART" id="SM00387">
    <property type="entry name" value="HATPase_c"/>
    <property type="match status" value="1"/>
</dbReference>
<dbReference type="SUPFAM" id="SSF47384">
    <property type="entry name" value="Homodimeric domain of signal transducing histidine kinase"/>
    <property type="match status" value="1"/>
</dbReference>
<evidence type="ECO:0000256" key="1">
    <source>
        <dbReference type="ARBA" id="ARBA00000085"/>
    </source>
</evidence>
<dbReference type="CDD" id="cd00082">
    <property type="entry name" value="HisKA"/>
    <property type="match status" value="1"/>
</dbReference>
<dbReference type="RefSeq" id="WP_273925711.1">
    <property type="nucleotide sequence ID" value="NZ_JAQSIO010000002.1"/>
</dbReference>
<accession>A0ABT5MCG9</accession>
<evidence type="ECO:0000256" key="3">
    <source>
        <dbReference type="ARBA" id="ARBA00012438"/>
    </source>
</evidence>
<dbReference type="InterPro" id="IPR003661">
    <property type="entry name" value="HisK_dim/P_dom"/>
</dbReference>
<evidence type="ECO:0000313" key="15">
    <source>
        <dbReference type="Proteomes" id="UP001528672"/>
    </source>
</evidence>
<dbReference type="SMART" id="SM00388">
    <property type="entry name" value="HisKA"/>
    <property type="match status" value="1"/>
</dbReference>
<dbReference type="Gene3D" id="3.30.565.10">
    <property type="entry name" value="Histidine kinase-like ATPase, C-terminal domain"/>
    <property type="match status" value="1"/>
</dbReference>
<dbReference type="Gene3D" id="6.10.340.10">
    <property type="match status" value="1"/>
</dbReference>
<dbReference type="PROSITE" id="PS50885">
    <property type="entry name" value="HAMP"/>
    <property type="match status" value="1"/>
</dbReference>
<dbReference type="Gene3D" id="1.10.287.130">
    <property type="match status" value="1"/>
</dbReference>
<dbReference type="EC" id="2.7.13.3" evidence="3"/>
<keyword evidence="6" id="KW-0808">Transferase</keyword>
<dbReference type="SUPFAM" id="SSF55874">
    <property type="entry name" value="ATPase domain of HSP90 chaperone/DNA topoisomerase II/histidine kinase"/>
    <property type="match status" value="1"/>
</dbReference>
<keyword evidence="11" id="KW-0472">Membrane</keyword>
<dbReference type="Pfam" id="PF00672">
    <property type="entry name" value="HAMP"/>
    <property type="match status" value="1"/>
</dbReference>
<dbReference type="Pfam" id="PF02518">
    <property type="entry name" value="HATPase_c"/>
    <property type="match status" value="1"/>
</dbReference>
<dbReference type="InterPro" id="IPR036097">
    <property type="entry name" value="HisK_dim/P_sf"/>
</dbReference>
<evidence type="ECO:0000256" key="10">
    <source>
        <dbReference type="SAM" id="MobiDB-lite"/>
    </source>
</evidence>
<keyword evidence="9" id="KW-0067">ATP-binding</keyword>
<keyword evidence="15" id="KW-1185">Reference proteome</keyword>
<evidence type="ECO:0000256" key="4">
    <source>
        <dbReference type="ARBA" id="ARBA00022475"/>
    </source>
</evidence>
<reference evidence="14 15" key="1">
    <citation type="submission" date="2023-02" db="EMBL/GenBank/DDBJ databases">
        <title>Bacterial whole genome sequence for Curvibacter sp. HBC28.</title>
        <authorList>
            <person name="Le V."/>
            <person name="Ko S.-R."/>
            <person name="Ahn C.-Y."/>
            <person name="Oh H.-M."/>
        </authorList>
    </citation>
    <scope>NUCLEOTIDE SEQUENCE [LARGE SCALE GENOMIC DNA]</scope>
    <source>
        <strain evidence="14 15">HBC28</strain>
    </source>
</reference>
<gene>
    <name evidence="14" type="ORF">PSQ39_05460</name>
</gene>
<keyword evidence="4" id="KW-1003">Cell membrane</keyword>